<evidence type="ECO:0000256" key="1">
    <source>
        <dbReference type="ARBA" id="ARBA00002355"/>
    </source>
</evidence>
<dbReference type="OrthoDB" id="756370at2759"/>
<keyword evidence="4" id="KW-0677">Repeat</keyword>
<name>A0A0M9VUD2_ESCWE</name>
<comment type="caution">
    <text evidence="7">The sequence shown here is derived from an EMBL/GenBank/DDBJ whole genome shotgun (WGS) entry which is preliminary data.</text>
</comment>
<feature type="coiled-coil region" evidence="6">
    <location>
        <begin position="385"/>
        <end position="423"/>
    </location>
</feature>
<evidence type="ECO:0000313" key="8">
    <source>
        <dbReference type="Proteomes" id="UP000053831"/>
    </source>
</evidence>
<dbReference type="InterPro" id="IPR015943">
    <property type="entry name" value="WD40/YVTN_repeat-like_dom_sf"/>
</dbReference>
<accession>A0A0M9VUD2</accession>
<keyword evidence="5" id="KW-0539">Nucleus</keyword>
<dbReference type="Gene3D" id="2.130.10.10">
    <property type="entry name" value="YVTN repeat-like/Quinoprotein amine dehydrogenase"/>
    <property type="match status" value="1"/>
</dbReference>
<evidence type="ECO:0000256" key="5">
    <source>
        <dbReference type="RuleBase" id="RU369067"/>
    </source>
</evidence>
<protein>
    <recommendedName>
        <fullName evidence="5">Pre-rRNA-processing protein IPI3</fullName>
    </recommendedName>
</protein>
<evidence type="ECO:0000256" key="4">
    <source>
        <dbReference type="ARBA" id="ARBA00022737"/>
    </source>
</evidence>
<dbReference type="SMART" id="SM00320">
    <property type="entry name" value="WD40"/>
    <property type="match status" value="5"/>
</dbReference>
<dbReference type="GO" id="GO:0006364">
    <property type="term" value="P:rRNA processing"/>
    <property type="evidence" value="ECO:0007669"/>
    <property type="project" value="UniProtKB-UniRule"/>
</dbReference>
<dbReference type="GO" id="GO:0120330">
    <property type="term" value="C:rixosome complex"/>
    <property type="evidence" value="ECO:0007669"/>
    <property type="project" value="UniProtKB-UniRule"/>
</dbReference>
<dbReference type="Pfam" id="PF00400">
    <property type="entry name" value="WD40"/>
    <property type="match status" value="2"/>
</dbReference>
<evidence type="ECO:0000256" key="6">
    <source>
        <dbReference type="SAM" id="Coils"/>
    </source>
</evidence>
<keyword evidence="3 5" id="KW-0853">WD repeat</keyword>
<dbReference type="STRING" id="150374.A0A0M9VUD2"/>
<proteinExistence type="inferred from homology"/>
<gene>
    <name evidence="7" type="ORF">ESCO_001168</name>
</gene>
<evidence type="ECO:0000256" key="3">
    <source>
        <dbReference type="ARBA" id="ARBA00022574"/>
    </source>
</evidence>
<dbReference type="GO" id="GO:0006261">
    <property type="term" value="P:DNA-templated DNA replication"/>
    <property type="evidence" value="ECO:0007669"/>
    <property type="project" value="TreeGrafter"/>
</dbReference>
<comment type="similarity">
    <text evidence="2 5">Belongs to the WD repeat IPI3/WDR18 family.</text>
</comment>
<evidence type="ECO:0000313" key="7">
    <source>
        <dbReference type="EMBL" id="KOS19749.1"/>
    </source>
</evidence>
<dbReference type="EMBL" id="LGSR01000020">
    <property type="protein sequence ID" value="KOS19749.1"/>
    <property type="molecule type" value="Genomic_DNA"/>
</dbReference>
<keyword evidence="8" id="KW-1185">Reference proteome</keyword>
<keyword evidence="5" id="KW-0698">rRNA processing</keyword>
<dbReference type="GO" id="GO:0005656">
    <property type="term" value="C:nuclear pre-replicative complex"/>
    <property type="evidence" value="ECO:0007669"/>
    <property type="project" value="TreeGrafter"/>
</dbReference>
<comment type="function">
    <text evidence="1 5">Component of the RIX1 complex required for processing of ITS2 sequences from 35S pre-rRNA.</text>
</comment>
<dbReference type="InterPro" id="IPR001680">
    <property type="entry name" value="WD40_rpt"/>
</dbReference>
<dbReference type="InterPro" id="IPR045227">
    <property type="entry name" value="WDR18/Ipi3/RID3"/>
</dbReference>
<dbReference type="PANTHER" id="PTHR18763:SF0">
    <property type="entry name" value="WD REPEAT-CONTAINING PROTEIN 18"/>
    <property type="match status" value="1"/>
</dbReference>
<dbReference type="AlphaFoldDB" id="A0A0M9VUD2"/>
<organism evidence="7 8">
    <name type="scientific">Escovopsis weberi</name>
    <dbReference type="NCBI Taxonomy" id="150374"/>
    <lineage>
        <taxon>Eukaryota</taxon>
        <taxon>Fungi</taxon>
        <taxon>Dikarya</taxon>
        <taxon>Ascomycota</taxon>
        <taxon>Pezizomycotina</taxon>
        <taxon>Sordariomycetes</taxon>
        <taxon>Hypocreomycetidae</taxon>
        <taxon>Hypocreales</taxon>
        <taxon>Hypocreaceae</taxon>
        <taxon>Escovopsis</taxon>
    </lineage>
</organism>
<sequence>MISEQVFSSVCGPSLAANTAISKDIGIYAHSLTPSWAVKSSFKKSSAPAHCLALSETHVFAAQDQKAHVHVYSRLRGNQEALISFQERIKCLTLIGDVLVLGTVEGRLILWEAVSCVAVSSHHILSASEDSNINVWSLAHLLEPGHDVGLEPDRTLSNHRAAITDLVLGHSTNLETNFCVSASRDKTCIIWNYLTGQVLRTLLFPTSPLCISLDPCARALFACAEDGSLFLVDFFGDKPLLGSRSAELASIVVQVNAPLGAADEDAGPASCLAVTYDGTSVLTGHTKGKVLKWSLADDSHPIELANLNALVSNLIMAPPLCEAARSQPVNIVKLNQAQRQYTLMTQLEGDLNGETRFSRMLGSEGLPADIMAEAVAAFAAPAPAAANDSSELQRQNDELREIIKEQQALQKATLEQYARAEKKL</sequence>
<comment type="subcellular location">
    <subcellularLocation>
        <location evidence="5">Nucleus</location>
    </subcellularLocation>
</comment>
<reference evidence="7 8" key="1">
    <citation type="submission" date="2015-07" db="EMBL/GenBank/DDBJ databases">
        <title>The genome of the fungus Escovopsis weberi, a specialized disease agent of ant agriculture.</title>
        <authorList>
            <person name="de Man T.J."/>
            <person name="Stajich J.E."/>
            <person name="Kubicek C.P."/>
            <person name="Chenthamara K."/>
            <person name="Atanasova L."/>
            <person name="Druzhinina I.S."/>
            <person name="Birnbaum S."/>
            <person name="Barribeau S.M."/>
            <person name="Teiling C."/>
            <person name="Suen G."/>
            <person name="Currie C."/>
            <person name="Gerardo N.M."/>
        </authorList>
    </citation>
    <scope>NUCLEOTIDE SEQUENCE [LARGE SCALE GENOMIC DNA]</scope>
</reference>
<keyword evidence="6" id="KW-0175">Coiled coil</keyword>
<dbReference type="InterPro" id="IPR036322">
    <property type="entry name" value="WD40_repeat_dom_sf"/>
</dbReference>
<evidence type="ECO:0000256" key="2">
    <source>
        <dbReference type="ARBA" id="ARBA00010143"/>
    </source>
</evidence>
<dbReference type="SUPFAM" id="SSF50978">
    <property type="entry name" value="WD40 repeat-like"/>
    <property type="match status" value="1"/>
</dbReference>
<dbReference type="PANTHER" id="PTHR18763">
    <property type="entry name" value="WD-REPEAT PROTEIN 18"/>
    <property type="match status" value="1"/>
</dbReference>
<dbReference type="Proteomes" id="UP000053831">
    <property type="component" value="Unassembled WGS sequence"/>
</dbReference>
<comment type="subunit">
    <text evidence="5">Component of the RIX1 complex, composed of IPI1, RIX1/IPI2 and IPI3 in a 1:2:2 stoichiometry. The complex interacts (via RIX1) with MDN1 (via its hexameric AAA ATPase ring) and the pre-60S ribosome particles.</text>
</comment>